<name>A0ACC4D0X4_POPAL</name>
<sequence>MENEERAQLESHYQTELESVKNEVSRLTNLLEQLLKAKNREGTSTQPPIGAPSAPVPGISKNIGADSATGSTGFVNDDKISALEERLRAVEGNDWFDPLRTSEICLVPNLTVPKDFRIPEFIRYTGLECPNTHLQSYCNKMAEVIHDDKLMIYFFQDSLSGSALSWYMRLDNVKIKKWKDLVEAFLKQYKFNLEIAPDRTSLMSMEKRSQESVRAYAQRWRDEATHVQPPLIETEMVTLFANTFKAPYYEHLMGSSSQRFYDGVRVAERIEQGIKAGRIAEPLEKKGFMGRKREGDVNNLEGGYKGKKTHSGYTSEQLPPLPMPLKDMYAKLLSIGQIAPILHYHYNTIPNLVQARFDLLGWVSFEDKPNVNSNPLPKHVPNSGGIGMIEVGNQCKVLKVPMKRLYDMLVQSGFLAVKVVSQLERGDYCEFHGREGHHIEDCTEFCEKIAKMLRMGQLRIEPMESRCGVSMMEGQDKMAGVCRVQQTANGPPRLILVKPSCTKENHKAMPYNYGYAFNVRAPLPLFQTEISGLTRSGRCFTPEEWRKEKGKEVVDPDKAPEVNKPVTEEESNEFLKLIKHSEYCIVDQLKKTPARISLMSLILSSEPHRNALQKVLNEAYVPQDIEHKTMEHLVGRIHATNYLYFTSDELDTEGTGHNKPLYITVRCKDCLVGKVLVDNGSALNVLPKHILEEMPIDESHIKPSTMMARAYDGSPRPILGTLEVELYVGPQMFLVTLQVMDIHPSYSMLLGRPWIHAAGAVASSLHQCLKYIMNGMLVTVRAEEAIAMTKNVAVPFIEAEDCKDNNIHAFEIVNADW</sequence>
<evidence type="ECO:0000313" key="1">
    <source>
        <dbReference type="EMBL" id="KAL3611186.1"/>
    </source>
</evidence>
<evidence type="ECO:0000313" key="2">
    <source>
        <dbReference type="Proteomes" id="UP000309997"/>
    </source>
</evidence>
<proteinExistence type="predicted"/>
<dbReference type="Proteomes" id="UP000309997">
    <property type="component" value="Unassembled WGS sequence"/>
</dbReference>
<protein>
    <submittedName>
        <fullName evidence="1">Uncharacterized protein</fullName>
    </submittedName>
</protein>
<comment type="caution">
    <text evidence="1">The sequence shown here is derived from an EMBL/GenBank/DDBJ whole genome shotgun (WGS) entry which is preliminary data.</text>
</comment>
<accession>A0ACC4D0X4</accession>
<reference evidence="1 2" key="1">
    <citation type="journal article" date="2024" name="Plant Biotechnol. J.">
        <title>Genome and CRISPR/Cas9 system of a widespread forest tree (Populus alba) in the world.</title>
        <authorList>
            <person name="Liu Y.J."/>
            <person name="Jiang P.F."/>
            <person name="Han X.M."/>
            <person name="Li X.Y."/>
            <person name="Wang H.M."/>
            <person name="Wang Y.J."/>
            <person name="Wang X.X."/>
            <person name="Zeng Q.Y."/>
        </authorList>
    </citation>
    <scope>NUCLEOTIDE SEQUENCE [LARGE SCALE GENOMIC DNA]</scope>
    <source>
        <strain evidence="2">cv. PAL-ZL1</strain>
    </source>
</reference>
<dbReference type="EMBL" id="RCHU02000001">
    <property type="protein sequence ID" value="KAL3611186.1"/>
    <property type="molecule type" value="Genomic_DNA"/>
</dbReference>
<gene>
    <name evidence="1" type="ORF">D5086_002206</name>
</gene>
<organism evidence="1 2">
    <name type="scientific">Populus alba</name>
    <name type="common">White poplar</name>
    <dbReference type="NCBI Taxonomy" id="43335"/>
    <lineage>
        <taxon>Eukaryota</taxon>
        <taxon>Viridiplantae</taxon>
        <taxon>Streptophyta</taxon>
        <taxon>Embryophyta</taxon>
        <taxon>Tracheophyta</taxon>
        <taxon>Spermatophyta</taxon>
        <taxon>Magnoliopsida</taxon>
        <taxon>eudicotyledons</taxon>
        <taxon>Gunneridae</taxon>
        <taxon>Pentapetalae</taxon>
        <taxon>rosids</taxon>
        <taxon>fabids</taxon>
        <taxon>Malpighiales</taxon>
        <taxon>Salicaceae</taxon>
        <taxon>Saliceae</taxon>
        <taxon>Populus</taxon>
    </lineage>
</organism>
<keyword evidence="2" id="KW-1185">Reference proteome</keyword>